<evidence type="ECO:0000313" key="1">
    <source>
        <dbReference type="EMBL" id="CAJ2635790.1"/>
    </source>
</evidence>
<gene>
    <name evidence="1" type="ORF">MILVUS5_LOCUS6401</name>
</gene>
<dbReference type="EMBL" id="CASHSV030000002">
    <property type="protein sequence ID" value="CAJ2635790.1"/>
    <property type="molecule type" value="Genomic_DNA"/>
</dbReference>
<organism evidence="1 2">
    <name type="scientific">Trifolium pratense</name>
    <name type="common">Red clover</name>
    <dbReference type="NCBI Taxonomy" id="57577"/>
    <lineage>
        <taxon>Eukaryota</taxon>
        <taxon>Viridiplantae</taxon>
        <taxon>Streptophyta</taxon>
        <taxon>Embryophyta</taxon>
        <taxon>Tracheophyta</taxon>
        <taxon>Spermatophyta</taxon>
        <taxon>Magnoliopsida</taxon>
        <taxon>eudicotyledons</taxon>
        <taxon>Gunneridae</taxon>
        <taxon>Pentapetalae</taxon>
        <taxon>rosids</taxon>
        <taxon>fabids</taxon>
        <taxon>Fabales</taxon>
        <taxon>Fabaceae</taxon>
        <taxon>Papilionoideae</taxon>
        <taxon>50 kb inversion clade</taxon>
        <taxon>NPAAA clade</taxon>
        <taxon>Hologalegina</taxon>
        <taxon>IRL clade</taxon>
        <taxon>Trifolieae</taxon>
        <taxon>Trifolium</taxon>
    </lineage>
</organism>
<evidence type="ECO:0000313" key="2">
    <source>
        <dbReference type="Proteomes" id="UP001177021"/>
    </source>
</evidence>
<comment type="caution">
    <text evidence="1">The sequence shown here is derived from an EMBL/GenBank/DDBJ whole genome shotgun (WGS) entry which is preliminary data.</text>
</comment>
<reference evidence="1" key="1">
    <citation type="submission" date="2023-10" db="EMBL/GenBank/DDBJ databases">
        <authorList>
            <person name="Rodriguez Cubillos JULIANA M."/>
            <person name="De Vega J."/>
        </authorList>
    </citation>
    <scope>NUCLEOTIDE SEQUENCE</scope>
</reference>
<name>A0ACB0IUS8_TRIPR</name>
<keyword evidence="2" id="KW-1185">Reference proteome</keyword>
<proteinExistence type="predicted"/>
<accession>A0ACB0IUS8</accession>
<dbReference type="Proteomes" id="UP001177021">
    <property type="component" value="Unassembled WGS sequence"/>
</dbReference>
<sequence>MALLTPSSSFCYGFTYDVFLSFRGLDTRYGFTGNLYIALHNKGIHTFIDNEELERGQEITPSLLKAIEESRIAIIILSENYASSSFCLDELVKILDDIKGKGRLVLPIFYDIDPSIVRKQAGSYGEALAMHEERFKNNMQRLHKWRSALQQVANLSGWHFKKGEGYEYEFIGNIVEHVSNKMNRVALPVADYPVGLEPRMLEINSLLDVGSEEVNMIGIHGSGGIGKTTLALAVYNLIADHFEALCFLENVRENSNKHGLEHLQKIILSETLGEKKIKLSSVKQGISIIKHRLQQKKVLLILDDVDKIEQLEALVGGSDWLGSGSRVIITSRDKHLFESHGVNRTYELNVLDEKDALQLLTWKAFKAEKFHPSYLDVMKRVVAYASGLPLALTVMGSNLFGKNIQEWESALHRYEIIPNKEIQNILKVSFDALEEDEQSVFLDIACFYTGTKHTLTSVEKMLHVHYDACMKYHIGVLVEKSLIKINWFGGFSVHDLIEDMTKEIVRLESPDDPGKRSRLWFHEDIIQVLEDNTTDSLKKFLNVKILNFDEANCLTEIPDVSCLLNLEEFSFYNCSNLIKIHESVGLLDKLKVLSARGCTKLRRFPPIKLASLEHLDLSFCLNLKSFPEILGKIENITELVLEGIPIIDLPFSFQNLTHLQTLQLRCCGTFSLPRNLFMMPNLVVIIAWGLNGLILPKQSEGEQTVILTVTSNVERLYLPYCRLSNDFFATSLTWFRNVKELILTGNNFTILPECIKEYHLLSELHVDDCKYLREVRGIPPNLEIFSAHLCKSWTSTEMLLNQELHEAGSTMFKLPGSRIPDWFEHCSSGGSISFWFRNKFPAIAVCLVPDSMFVISSIYPIVIINGKESQLDSRNRNEYGGDHSLYVRPDHTYIFDLQKIIKFEDNLDEALLNKEWNHMEIMYKDKNNHSMFIESGIHVFKQKNRIEDIRFTDPTLEESTNLQGNLFCCVLSLYF</sequence>
<protein>
    <submittedName>
        <fullName evidence="1">Uncharacterized protein</fullName>
    </submittedName>
</protein>